<organism evidence="15 16">
    <name type="scientific">Glossina austeni</name>
    <name type="common">Savannah tsetse fly</name>
    <dbReference type="NCBI Taxonomy" id="7395"/>
    <lineage>
        <taxon>Eukaryota</taxon>
        <taxon>Metazoa</taxon>
        <taxon>Ecdysozoa</taxon>
        <taxon>Arthropoda</taxon>
        <taxon>Hexapoda</taxon>
        <taxon>Insecta</taxon>
        <taxon>Pterygota</taxon>
        <taxon>Neoptera</taxon>
        <taxon>Endopterygota</taxon>
        <taxon>Diptera</taxon>
        <taxon>Brachycera</taxon>
        <taxon>Muscomorpha</taxon>
        <taxon>Hippoboscoidea</taxon>
        <taxon>Glossinidae</taxon>
        <taxon>Glossina</taxon>
    </lineage>
</organism>
<dbReference type="InterPro" id="IPR002306">
    <property type="entry name" value="Trp-tRNA-ligase"/>
</dbReference>
<proteinExistence type="inferred from homology"/>
<dbReference type="GO" id="GO:0070183">
    <property type="term" value="P:mitochondrial tryptophanyl-tRNA aminoacylation"/>
    <property type="evidence" value="ECO:0007669"/>
    <property type="project" value="TreeGrafter"/>
</dbReference>
<dbReference type="PRINTS" id="PR01039">
    <property type="entry name" value="TRNASYNTHTRP"/>
</dbReference>
<dbReference type="PANTHER" id="PTHR43766">
    <property type="entry name" value="TRYPTOPHAN--TRNA LIGASE, MITOCHONDRIAL"/>
    <property type="match status" value="1"/>
</dbReference>
<dbReference type="InterPro" id="IPR001412">
    <property type="entry name" value="aa-tRNA-synth_I_CS"/>
</dbReference>
<dbReference type="PANTHER" id="PTHR43766:SF1">
    <property type="entry name" value="TRYPTOPHAN--TRNA LIGASE, MITOCHONDRIAL"/>
    <property type="match status" value="1"/>
</dbReference>
<dbReference type="Gene3D" id="3.40.50.620">
    <property type="entry name" value="HUPs"/>
    <property type="match status" value="1"/>
</dbReference>
<dbReference type="CDD" id="cd00806">
    <property type="entry name" value="TrpRS_core"/>
    <property type="match status" value="1"/>
</dbReference>
<dbReference type="FunFam" id="1.10.240.10:FF:000002">
    <property type="entry name" value="Tryptophan--tRNA ligase"/>
    <property type="match status" value="1"/>
</dbReference>
<name>A0A1A9URY5_GLOAU</name>
<sequence length="490" mass="54842">MKRLLLQSAKEIYRRQPAASLSLMRVLERPTVLEDTGPNFPRKIFSGIQPSGSLHLGNYLGAIQKWIRLQNAQESVTFCIVDMHSITVPQCPVALRENIFEMAATILACDINPDYSTLFVQSTVPEHMELCWILSCLCTMPRLGHLPQYKEKAKMVKDVPLGLYVYPVLQAADIMLYKATHVPVGEDQLQHIQLTQHLAKNFNNRYGPTFPICQAMIENQDAARVRSLRNPSRKMSKSDLDSRATINIRDEPDVIVDKIKKAVTDFTSDVSYDPNTRPGVSNLVAIHSLVTGVSIDQVLEDAKCLDTGRYKMRVAEAVVEHLKPMRMKIDFHLSRRQELINVLQKGADKAREQACETLAEIREKIGLGISPVIPQSLTKLTEVAEPPTVDKHKVKEEVAIEEKSDMPVVPKQRVRLEKKRSAASEYRLAPEFETSVSLLPPVKKLSTVSAGVSTTTPSKAAHKLQLRMIPPEETKSVIATESEVAVKSNN</sequence>
<evidence type="ECO:0000256" key="12">
    <source>
        <dbReference type="ARBA" id="ARBA00069760"/>
    </source>
</evidence>
<evidence type="ECO:0000256" key="6">
    <source>
        <dbReference type="ARBA" id="ARBA00022840"/>
    </source>
</evidence>
<evidence type="ECO:0000256" key="1">
    <source>
        <dbReference type="ARBA" id="ARBA00004305"/>
    </source>
</evidence>
<dbReference type="FunFam" id="3.40.50.620:FF:000082">
    <property type="entry name" value="MSW1p Mitochondrial tryptophanyl-tRNA synthetase"/>
    <property type="match status" value="1"/>
</dbReference>
<comment type="function">
    <text evidence="11">Catalyzes the attachment of tryptophan to tRNA(Trp) in a two-step reaction: tryptophan is first activated by ATP to form Trp-AMP and then transferred to the acceptor end of tRNA(Trp).</text>
</comment>
<keyword evidence="5 14" id="KW-0547">Nucleotide-binding</keyword>
<evidence type="ECO:0000256" key="7">
    <source>
        <dbReference type="ARBA" id="ARBA00022917"/>
    </source>
</evidence>
<dbReference type="Proteomes" id="UP000078200">
    <property type="component" value="Unassembled WGS sequence"/>
</dbReference>
<evidence type="ECO:0000256" key="9">
    <source>
        <dbReference type="ARBA" id="ARBA00030268"/>
    </source>
</evidence>
<dbReference type="SUPFAM" id="SSF52374">
    <property type="entry name" value="Nucleotidylyl transferase"/>
    <property type="match status" value="1"/>
</dbReference>
<dbReference type="PROSITE" id="PS00178">
    <property type="entry name" value="AA_TRNA_LIGASE_I"/>
    <property type="match status" value="1"/>
</dbReference>
<evidence type="ECO:0000256" key="10">
    <source>
        <dbReference type="ARBA" id="ARBA00049929"/>
    </source>
</evidence>
<evidence type="ECO:0000256" key="3">
    <source>
        <dbReference type="ARBA" id="ARBA00013161"/>
    </source>
</evidence>
<evidence type="ECO:0000256" key="8">
    <source>
        <dbReference type="ARBA" id="ARBA00023146"/>
    </source>
</evidence>
<evidence type="ECO:0000256" key="4">
    <source>
        <dbReference type="ARBA" id="ARBA00022598"/>
    </source>
</evidence>
<dbReference type="HAMAP" id="MF_00140_B">
    <property type="entry name" value="Trp_tRNA_synth_B"/>
    <property type="match status" value="1"/>
</dbReference>
<dbReference type="STRING" id="7395.A0A1A9URY5"/>
<evidence type="ECO:0000256" key="14">
    <source>
        <dbReference type="RuleBase" id="RU363036"/>
    </source>
</evidence>
<dbReference type="InterPro" id="IPR014729">
    <property type="entry name" value="Rossmann-like_a/b/a_fold"/>
</dbReference>
<comment type="subcellular location">
    <subcellularLocation>
        <location evidence="1">Mitochondrion matrix</location>
    </subcellularLocation>
</comment>
<evidence type="ECO:0000256" key="2">
    <source>
        <dbReference type="ARBA" id="ARBA00005594"/>
    </source>
</evidence>
<comment type="similarity">
    <text evidence="2 14">Belongs to the class-I aminoacyl-tRNA synthetase family.</text>
</comment>
<dbReference type="EC" id="6.1.1.2" evidence="3"/>
<evidence type="ECO:0000256" key="11">
    <source>
        <dbReference type="ARBA" id="ARBA00059972"/>
    </source>
</evidence>
<protein>
    <recommendedName>
        <fullName evidence="12">Tryptophan--tRNA ligase, mitochondrial</fullName>
        <ecNumber evidence="3">6.1.1.2</ecNumber>
    </recommendedName>
    <alternativeName>
        <fullName evidence="13">(Mt)TrpRS</fullName>
    </alternativeName>
    <alternativeName>
        <fullName evidence="9">Tryptophanyl-tRNA synthetase</fullName>
    </alternativeName>
</protein>
<evidence type="ECO:0000256" key="13">
    <source>
        <dbReference type="ARBA" id="ARBA00080951"/>
    </source>
</evidence>
<dbReference type="EnsemblMetazoa" id="GAUT013404-RA">
    <property type="protein sequence ID" value="GAUT013404-PA"/>
    <property type="gene ID" value="GAUT013404"/>
</dbReference>
<dbReference type="AlphaFoldDB" id="A0A1A9URY5"/>
<dbReference type="InterPro" id="IPR050203">
    <property type="entry name" value="Trp-tRNA_synthetase"/>
</dbReference>
<dbReference type="NCBIfam" id="TIGR00233">
    <property type="entry name" value="trpS"/>
    <property type="match status" value="1"/>
</dbReference>
<keyword evidence="8 14" id="KW-0030">Aminoacyl-tRNA synthetase</keyword>
<keyword evidence="7 14" id="KW-0648">Protein biosynthesis</keyword>
<dbReference type="GO" id="GO:0005759">
    <property type="term" value="C:mitochondrial matrix"/>
    <property type="evidence" value="ECO:0007669"/>
    <property type="project" value="UniProtKB-SubCell"/>
</dbReference>
<accession>A0A1A9URY5</accession>
<dbReference type="InterPro" id="IPR024109">
    <property type="entry name" value="Trp-tRNA-ligase_bac-type"/>
</dbReference>
<dbReference type="Pfam" id="PF00579">
    <property type="entry name" value="tRNA-synt_1b"/>
    <property type="match status" value="1"/>
</dbReference>
<keyword evidence="6 14" id="KW-0067">ATP-binding</keyword>
<reference evidence="15" key="1">
    <citation type="submission" date="2020-05" db="UniProtKB">
        <authorList>
            <consortium name="EnsemblMetazoa"/>
        </authorList>
    </citation>
    <scope>IDENTIFICATION</scope>
    <source>
        <strain evidence="15">TTRI</strain>
    </source>
</reference>
<dbReference type="GO" id="GO:0004830">
    <property type="term" value="F:tryptophan-tRNA ligase activity"/>
    <property type="evidence" value="ECO:0007669"/>
    <property type="project" value="UniProtKB-EC"/>
</dbReference>
<dbReference type="Gene3D" id="1.10.240.10">
    <property type="entry name" value="Tyrosyl-Transfer RNA Synthetase"/>
    <property type="match status" value="1"/>
</dbReference>
<keyword evidence="16" id="KW-1185">Reference proteome</keyword>
<evidence type="ECO:0000313" key="16">
    <source>
        <dbReference type="Proteomes" id="UP000078200"/>
    </source>
</evidence>
<dbReference type="GO" id="GO:0005524">
    <property type="term" value="F:ATP binding"/>
    <property type="evidence" value="ECO:0007669"/>
    <property type="project" value="UniProtKB-KW"/>
</dbReference>
<comment type="catalytic activity">
    <reaction evidence="10">
        <text>tRNA(Trp) + L-tryptophan + ATP = L-tryptophyl-tRNA(Trp) + AMP + diphosphate + H(+)</text>
        <dbReference type="Rhea" id="RHEA:24080"/>
        <dbReference type="Rhea" id="RHEA-COMP:9671"/>
        <dbReference type="Rhea" id="RHEA-COMP:9705"/>
        <dbReference type="ChEBI" id="CHEBI:15378"/>
        <dbReference type="ChEBI" id="CHEBI:30616"/>
        <dbReference type="ChEBI" id="CHEBI:33019"/>
        <dbReference type="ChEBI" id="CHEBI:57912"/>
        <dbReference type="ChEBI" id="CHEBI:78442"/>
        <dbReference type="ChEBI" id="CHEBI:78535"/>
        <dbReference type="ChEBI" id="CHEBI:456215"/>
        <dbReference type="EC" id="6.1.1.2"/>
    </reaction>
</comment>
<dbReference type="VEuPathDB" id="VectorBase:GAUT013404"/>
<evidence type="ECO:0000313" key="15">
    <source>
        <dbReference type="EnsemblMetazoa" id="GAUT013404-PA"/>
    </source>
</evidence>
<evidence type="ECO:0000256" key="5">
    <source>
        <dbReference type="ARBA" id="ARBA00022741"/>
    </source>
</evidence>
<dbReference type="InterPro" id="IPR002305">
    <property type="entry name" value="aa-tRNA-synth_Ic"/>
</dbReference>
<keyword evidence="4 14" id="KW-0436">Ligase</keyword>